<keyword evidence="1" id="KW-0805">Transcription regulation</keyword>
<dbReference type="PANTHER" id="PTHR42756">
    <property type="entry name" value="TRANSCRIPTIONAL REGULATOR, MARR"/>
    <property type="match status" value="1"/>
</dbReference>
<dbReference type="EMBL" id="QQNH01000006">
    <property type="protein sequence ID" value="RDE09416.1"/>
    <property type="molecule type" value="Genomic_DNA"/>
</dbReference>
<evidence type="ECO:0000256" key="2">
    <source>
        <dbReference type="ARBA" id="ARBA00023125"/>
    </source>
</evidence>
<dbReference type="GO" id="GO:0003700">
    <property type="term" value="F:DNA-binding transcription factor activity"/>
    <property type="evidence" value="ECO:0007669"/>
    <property type="project" value="InterPro"/>
</dbReference>
<evidence type="ECO:0000256" key="3">
    <source>
        <dbReference type="ARBA" id="ARBA00023163"/>
    </source>
</evidence>
<dbReference type="AlphaFoldDB" id="A0A369W3Z7"/>
<dbReference type="GO" id="GO:0003677">
    <property type="term" value="F:DNA binding"/>
    <property type="evidence" value="ECO:0007669"/>
    <property type="project" value="UniProtKB-KW"/>
</dbReference>
<keyword evidence="2" id="KW-0238">DNA-binding</keyword>
<sequence length="177" mass="19020">MHGPSLESRDVQAPTKTALSALRKILRKTELNSKALMRETGLTPSQLIFMQILDDGAEHTAGAAALRMGITQATATALIHKLEALGMVARRKGEADRRQVWLSLTDKGRAVLEIAPDGAHAQFHAAFSRLAQWEQLMLIAALERIADMLGAEDDSAPVLSADPVLAPRLDADADPAP</sequence>
<reference evidence="6" key="1">
    <citation type="submission" date="2018-07" db="EMBL/GenBank/DDBJ databases">
        <authorList>
            <person name="Liu B.-T."/>
            <person name="Du Z."/>
        </authorList>
    </citation>
    <scope>NUCLEOTIDE SEQUENCE [LARGE SCALE GENOMIC DNA]</scope>
    <source>
        <strain evidence="6">XYN52</strain>
    </source>
</reference>
<comment type="caution">
    <text evidence="5">The sequence shown here is derived from an EMBL/GenBank/DDBJ whole genome shotgun (WGS) entry which is preliminary data.</text>
</comment>
<evidence type="ECO:0000259" key="4">
    <source>
        <dbReference type="PROSITE" id="PS50995"/>
    </source>
</evidence>
<proteinExistence type="predicted"/>
<keyword evidence="6" id="KW-1185">Reference proteome</keyword>
<dbReference type="SUPFAM" id="SSF46785">
    <property type="entry name" value="Winged helix' DNA-binding domain"/>
    <property type="match status" value="1"/>
</dbReference>
<evidence type="ECO:0000313" key="5">
    <source>
        <dbReference type="EMBL" id="RDE09416.1"/>
    </source>
</evidence>
<dbReference type="Pfam" id="PF12802">
    <property type="entry name" value="MarR_2"/>
    <property type="match status" value="1"/>
</dbReference>
<dbReference type="SMART" id="SM00347">
    <property type="entry name" value="HTH_MARR"/>
    <property type="match status" value="1"/>
</dbReference>
<dbReference type="PANTHER" id="PTHR42756:SF1">
    <property type="entry name" value="TRANSCRIPTIONAL REPRESSOR OF EMRAB OPERON"/>
    <property type="match status" value="1"/>
</dbReference>
<keyword evidence="3" id="KW-0804">Transcription</keyword>
<name>A0A369W3Z7_9HYPH</name>
<feature type="domain" description="HTH marR-type" evidence="4">
    <location>
        <begin position="15"/>
        <end position="147"/>
    </location>
</feature>
<evidence type="ECO:0000256" key="1">
    <source>
        <dbReference type="ARBA" id="ARBA00023015"/>
    </source>
</evidence>
<evidence type="ECO:0000313" key="6">
    <source>
        <dbReference type="Proteomes" id="UP000253759"/>
    </source>
</evidence>
<dbReference type="InterPro" id="IPR036390">
    <property type="entry name" value="WH_DNA-bd_sf"/>
</dbReference>
<dbReference type="Proteomes" id="UP000253759">
    <property type="component" value="Unassembled WGS sequence"/>
</dbReference>
<gene>
    <name evidence="5" type="ORF">DVH29_06315</name>
</gene>
<protein>
    <submittedName>
        <fullName evidence="5">MarR family transcriptional regulator</fullName>
    </submittedName>
</protein>
<dbReference type="InterPro" id="IPR036388">
    <property type="entry name" value="WH-like_DNA-bd_sf"/>
</dbReference>
<dbReference type="PROSITE" id="PS50995">
    <property type="entry name" value="HTH_MARR_2"/>
    <property type="match status" value="1"/>
</dbReference>
<dbReference type="InterPro" id="IPR000835">
    <property type="entry name" value="HTH_MarR-typ"/>
</dbReference>
<organism evidence="5 6">
    <name type="scientific">Pelagibacterium lacus</name>
    <dbReference type="NCBI Taxonomy" id="2282655"/>
    <lineage>
        <taxon>Bacteria</taxon>
        <taxon>Pseudomonadati</taxon>
        <taxon>Pseudomonadota</taxon>
        <taxon>Alphaproteobacteria</taxon>
        <taxon>Hyphomicrobiales</taxon>
        <taxon>Devosiaceae</taxon>
        <taxon>Pelagibacterium</taxon>
    </lineage>
</organism>
<dbReference type="Gene3D" id="1.10.10.10">
    <property type="entry name" value="Winged helix-like DNA-binding domain superfamily/Winged helix DNA-binding domain"/>
    <property type="match status" value="1"/>
</dbReference>
<accession>A0A369W3Z7</accession>